<accession>A0A5P8PII3</accession>
<evidence type="ECO:0000313" key="1">
    <source>
        <dbReference type="EMBL" id="QFR56538.1"/>
    </source>
</evidence>
<evidence type="ECO:0000313" key="2">
    <source>
        <dbReference type="Proteomes" id="UP000326637"/>
    </source>
</evidence>
<gene>
    <name evidence="1" type="primary">74</name>
    <name evidence="1" type="ORF">056SW001B_74</name>
</gene>
<keyword evidence="2" id="KW-1185">Reference proteome</keyword>
<proteinExistence type="predicted"/>
<sequence>MWLQRSHRRVLMMTLQERINKINEINKKRKLEESEQDKAFEKILSESVATERFEEES</sequence>
<protein>
    <submittedName>
        <fullName evidence="1">Uncharacterized protein</fullName>
    </submittedName>
</protein>
<dbReference type="Proteomes" id="UP000326637">
    <property type="component" value="Segment"/>
</dbReference>
<dbReference type="EMBL" id="MN176230">
    <property type="protein sequence ID" value="QFR56538.1"/>
    <property type="molecule type" value="Genomic_DNA"/>
</dbReference>
<organism evidence="1 2">
    <name type="scientific">Bacillus phage 056SW001B</name>
    <dbReference type="NCBI Taxonomy" id="2601663"/>
    <lineage>
        <taxon>Viruses</taxon>
        <taxon>Duplodnaviria</taxon>
        <taxon>Heunggongvirae</taxon>
        <taxon>Uroviricota</taxon>
        <taxon>Caudoviricetes</taxon>
        <taxon>Ehrlichviridae</taxon>
        <taxon>Gettysburgvirus</taxon>
        <taxon>Gettysburgvirus gv056SW001B</taxon>
    </lineage>
</organism>
<name>A0A5P8PII3_9CAUD</name>
<reference evidence="1 2" key="1">
    <citation type="submission" date="2019-07" db="EMBL/GenBank/DDBJ databases">
        <authorList>
            <person name="Krukonis G.P."/>
            <person name="Delesalle V.A."/>
        </authorList>
    </citation>
    <scope>NUCLEOTIDE SEQUENCE [LARGE SCALE GENOMIC DNA]</scope>
</reference>